<dbReference type="GO" id="GO:0034451">
    <property type="term" value="C:centriolar satellite"/>
    <property type="evidence" value="ECO:0007669"/>
    <property type="project" value="TreeGrafter"/>
</dbReference>
<dbReference type="PANTHER" id="PTHR46507:SF1">
    <property type="entry name" value="AFADIN- AND ALPHA-ACTININ-BINDING PROTEIN"/>
    <property type="match status" value="1"/>
</dbReference>
<dbReference type="GO" id="GO:0036064">
    <property type="term" value="C:ciliary basal body"/>
    <property type="evidence" value="ECO:0007669"/>
    <property type="project" value="TreeGrafter"/>
</dbReference>
<dbReference type="Ensembl" id="ENSSDAT00000009097.1">
    <property type="protein sequence ID" value="ENSSDAP00000007987.1"/>
    <property type="gene ID" value="ENSSDAG00000007300.1"/>
</dbReference>
<dbReference type="AlphaFoldDB" id="A0A8C9PIQ9"/>
<dbReference type="PANTHER" id="PTHR46507">
    <property type="entry name" value="AFADIN- AND ALPHA-ACTININ-BINDING PROTEIN"/>
    <property type="match status" value="1"/>
</dbReference>
<evidence type="ECO:0000313" key="2">
    <source>
        <dbReference type="Proteomes" id="UP000694422"/>
    </source>
</evidence>
<dbReference type="Proteomes" id="UP000694422">
    <property type="component" value="Unplaced"/>
</dbReference>
<name>A0A8C9PIQ9_SPEDA</name>
<keyword evidence="2" id="KW-1185">Reference proteome</keyword>
<proteinExistence type="predicted"/>
<reference evidence="1" key="1">
    <citation type="submission" date="2025-08" db="UniProtKB">
        <authorList>
            <consortium name="Ensembl"/>
        </authorList>
    </citation>
    <scope>IDENTIFICATION</scope>
</reference>
<sequence length="111" mass="12654">IVKEEKKTIWIKQKFLNKSTFDHQNSENGKLFSVFSGSSDWDSLIVHSRPQRKKPHSVSNRSPICTSKLTQSFPASPSTSDFCQTHFCLPLAQCLVFNCFVNKTYVIIIIS</sequence>
<reference evidence="1" key="2">
    <citation type="submission" date="2025-09" db="UniProtKB">
        <authorList>
            <consortium name="Ensembl"/>
        </authorList>
    </citation>
    <scope>IDENTIFICATION</scope>
</reference>
<accession>A0A8C9PIQ9</accession>
<protein>
    <submittedName>
        <fullName evidence="1">Uncharacterized protein</fullName>
    </submittedName>
</protein>
<organism evidence="1 2">
    <name type="scientific">Spermophilus dauricus</name>
    <name type="common">Daurian ground squirrel</name>
    <dbReference type="NCBI Taxonomy" id="99837"/>
    <lineage>
        <taxon>Eukaryota</taxon>
        <taxon>Metazoa</taxon>
        <taxon>Chordata</taxon>
        <taxon>Craniata</taxon>
        <taxon>Vertebrata</taxon>
        <taxon>Euteleostomi</taxon>
        <taxon>Mammalia</taxon>
        <taxon>Eutheria</taxon>
        <taxon>Euarchontoglires</taxon>
        <taxon>Glires</taxon>
        <taxon>Rodentia</taxon>
        <taxon>Sciuromorpha</taxon>
        <taxon>Sciuridae</taxon>
        <taxon>Xerinae</taxon>
        <taxon>Marmotini</taxon>
        <taxon>Spermophilus</taxon>
    </lineage>
</organism>
<evidence type="ECO:0000313" key="1">
    <source>
        <dbReference type="Ensembl" id="ENSSDAP00000007987.1"/>
    </source>
</evidence>
<dbReference type="InterPro" id="IPR052300">
    <property type="entry name" value="Adhesion_Centrosome_assoc"/>
</dbReference>
<dbReference type="GO" id="GO:0035735">
    <property type="term" value="P:intraciliary transport involved in cilium assembly"/>
    <property type="evidence" value="ECO:0007669"/>
    <property type="project" value="TreeGrafter"/>
</dbReference>